<evidence type="ECO:0000313" key="1">
    <source>
        <dbReference type="EMBL" id="CAI8016658.1"/>
    </source>
</evidence>
<dbReference type="EMBL" id="CASHTH010001547">
    <property type="protein sequence ID" value="CAI8016658.1"/>
    <property type="molecule type" value="Genomic_DNA"/>
</dbReference>
<dbReference type="Proteomes" id="UP001174909">
    <property type="component" value="Unassembled WGS sequence"/>
</dbReference>
<keyword evidence="2" id="KW-1185">Reference proteome</keyword>
<accession>A0AA35WCT5</accession>
<name>A0AA35WCT5_GEOBA</name>
<organism evidence="1 2">
    <name type="scientific">Geodia barretti</name>
    <name type="common">Barrett's horny sponge</name>
    <dbReference type="NCBI Taxonomy" id="519541"/>
    <lineage>
        <taxon>Eukaryota</taxon>
        <taxon>Metazoa</taxon>
        <taxon>Porifera</taxon>
        <taxon>Demospongiae</taxon>
        <taxon>Heteroscleromorpha</taxon>
        <taxon>Tetractinellida</taxon>
        <taxon>Astrophorina</taxon>
        <taxon>Geodiidae</taxon>
        <taxon>Geodia</taxon>
    </lineage>
</organism>
<proteinExistence type="predicted"/>
<comment type="caution">
    <text evidence="1">The sequence shown here is derived from an EMBL/GenBank/DDBJ whole genome shotgun (WGS) entry which is preliminary data.</text>
</comment>
<evidence type="ECO:0000313" key="2">
    <source>
        <dbReference type="Proteomes" id="UP001174909"/>
    </source>
</evidence>
<reference evidence="1" key="1">
    <citation type="submission" date="2023-03" db="EMBL/GenBank/DDBJ databases">
        <authorList>
            <person name="Steffen K."/>
            <person name="Cardenas P."/>
        </authorList>
    </citation>
    <scope>NUCLEOTIDE SEQUENCE</scope>
</reference>
<sequence>MPYWFLTLGRTTHRSHGSALL</sequence>
<protein>
    <submittedName>
        <fullName evidence="1">Uncharacterized protein</fullName>
    </submittedName>
</protein>
<gene>
    <name evidence="1" type="ORF">GBAR_LOCUS10201</name>
</gene>
<dbReference type="AlphaFoldDB" id="A0AA35WCT5"/>